<proteinExistence type="inferred from homology"/>
<accession>A0ABV4UF93</accession>
<reference evidence="4" key="1">
    <citation type="submission" date="2024-06" db="EMBL/GenBank/DDBJ databases">
        <title>Radixoralia hellwigii gen. nov., sp nov., isolated from a root canal in the human oral cavity.</title>
        <authorList>
            <person name="Bartsch S."/>
            <person name="Wittmer A."/>
            <person name="Schulz A.-K."/>
            <person name="Neumann-Schaal M."/>
            <person name="Wolf J."/>
            <person name="Gronow S."/>
            <person name="Tennert C."/>
            <person name="Haecker G."/>
            <person name="Cieplik F."/>
            <person name="Al-Ahmad A."/>
        </authorList>
    </citation>
    <scope>NUCLEOTIDE SEQUENCE [LARGE SCALE GENOMIC DNA]</scope>
    <source>
        <strain evidence="4">Wk13</strain>
    </source>
</reference>
<protein>
    <submittedName>
        <fullName evidence="3">Barstar family protein</fullName>
    </submittedName>
</protein>
<dbReference type="InterPro" id="IPR000468">
    <property type="entry name" value="Barstar"/>
</dbReference>
<name>A0ABV4UF93_9RHOO</name>
<dbReference type="Pfam" id="PF01337">
    <property type="entry name" value="Barstar"/>
    <property type="match status" value="1"/>
</dbReference>
<evidence type="ECO:0000313" key="4">
    <source>
        <dbReference type="Proteomes" id="UP001574673"/>
    </source>
</evidence>
<dbReference type="SUPFAM" id="SSF52038">
    <property type="entry name" value="Barstar-related"/>
    <property type="match status" value="1"/>
</dbReference>
<dbReference type="InterPro" id="IPR035905">
    <property type="entry name" value="Barstar-like_sf"/>
</dbReference>
<gene>
    <name evidence="3" type="ORF">ABCS64_08310</name>
</gene>
<evidence type="ECO:0000259" key="2">
    <source>
        <dbReference type="Pfam" id="PF01337"/>
    </source>
</evidence>
<keyword evidence="4" id="KW-1185">Reference proteome</keyword>
<comment type="caution">
    <text evidence="3">The sequence shown here is derived from an EMBL/GenBank/DDBJ whole genome shotgun (WGS) entry which is preliminary data.</text>
</comment>
<organism evidence="3 4">
    <name type="scientific">Dentiradicibacter hellwigii</name>
    <dbReference type="NCBI Taxonomy" id="3149053"/>
    <lineage>
        <taxon>Bacteria</taxon>
        <taxon>Pseudomonadati</taxon>
        <taxon>Pseudomonadota</taxon>
        <taxon>Betaproteobacteria</taxon>
        <taxon>Rhodocyclales</taxon>
        <taxon>Rhodocyclaceae</taxon>
        <taxon>Dentiradicibacter</taxon>
    </lineage>
</organism>
<evidence type="ECO:0000313" key="3">
    <source>
        <dbReference type="EMBL" id="MFA9950320.1"/>
    </source>
</evidence>
<dbReference type="RefSeq" id="WP_418891382.1">
    <property type="nucleotide sequence ID" value="NZ_JBEUWX010000002.1"/>
</dbReference>
<dbReference type="Proteomes" id="UP001574673">
    <property type="component" value="Unassembled WGS sequence"/>
</dbReference>
<dbReference type="Gene3D" id="3.30.370.10">
    <property type="entry name" value="Barstar-like"/>
    <property type="match status" value="1"/>
</dbReference>
<feature type="domain" description="Barstar (barnase inhibitor)" evidence="2">
    <location>
        <begin position="51"/>
        <end position="144"/>
    </location>
</feature>
<dbReference type="EMBL" id="JBEUWX010000002">
    <property type="protein sequence ID" value="MFA9950320.1"/>
    <property type="molecule type" value="Genomic_DNA"/>
</dbReference>
<comment type="similarity">
    <text evidence="1">Belongs to the barstar family.</text>
</comment>
<sequence length="149" mass="16475">MTPRPTRPVPATPVADPLATFSTRPEMAGIYRIDGQDLPALKAAASDLGQAVFTVDLRHARNIPGFLKAMKRDLRFPDDFGKNLDALNDYLTDFSWHPAAGYVIILAHSEALQANPSSLATLNEVLAFAAESWKNRDIPFRIFYLHGQP</sequence>
<evidence type="ECO:0000256" key="1">
    <source>
        <dbReference type="ARBA" id="ARBA00006845"/>
    </source>
</evidence>